<gene>
    <name evidence="3" type="ORF">J2792_002398</name>
</gene>
<proteinExistence type="predicted"/>
<feature type="domain" description="Phage shock protein PspC N-terminal" evidence="2">
    <location>
        <begin position="22"/>
        <end position="75"/>
    </location>
</feature>
<dbReference type="EMBL" id="JAVDRD010000005">
    <property type="protein sequence ID" value="MDR6511526.1"/>
    <property type="molecule type" value="Genomic_DNA"/>
</dbReference>
<evidence type="ECO:0000256" key="1">
    <source>
        <dbReference type="SAM" id="Phobius"/>
    </source>
</evidence>
<keyword evidence="1" id="KW-0812">Transmembrane</keyword>
<dbReference type="InterPro" id="IPR007168">
    <property type="entry name" value="Phageshock_PspC_N"/>
</dbReference>
<evidence type="ECO:0000259" key="2">
    <source>
        <dbReference type="Pfam" id="PF04024"/>
    </source>
</evidence>
<evidence type="ECO:0000313" key="3">
    <source>
        <dbReference type="EMBL" id="MDR6511526.1"/>
    </source>
</evidence>
<dbReference type="Proteomes" id="UP001184150">
    <property type="component" value="Unassembled WGS sequence"/>
</dbReference>
<evidence type="ECO:0000313" key="4">
    <source>
        <dbReference type="Proteomes" id="UP001184150"/>
    </source>
</evidence>
<keyword evidence="1" id="KW-1133">Transmembrane helix</keyword>
<keyword evidence="4" id="KW-1185">Reference proteome</keyword>
<accession>A0ABU1MMH2</accession>
<sequence>MMTDLRFDDSPVRPARRRGSIFRRDRANGKIFGVCAGMADALDLDVTLVRVAWIAGTLLGFGSLLLIYLAIALIAD</sequence>
<organism evidence="3 4">
    <name type="scientific">Novosphingobium capsulatum</name>
    <dbReference type="NCBI Taxonomy" id="13688"/>
    <lineage>
        <taxon>Bacteria</taxon>
        <taxon>Pseudomonadati</taxon>
        <taxon>Pseudomonadota</taxon>
        <taxon>Alphaproteobacteria</taxon>
        <taxon>Sphingomonadales</taxon>
        <taxon>Sphingomonadaceae</taxon>
        <taxon>Novosphingobium</taxon>
    </lineage>
</organism>
<protein>
    <submittedName>
        <fullName evidence="3">Phage shock protein C</fullName>
    </submittedName>
</protein>
<comment type="caution">
    <text evidence="3">The sequence shown here is derived from an EMBL/GenBank/DDBJ whole genome shotgun (WGS) entry which is preliminary data.</text>
</comment>
<dbReference type="RefSeq" id="WP_022677251.1">
    <property type="nucleotide sequence ID" value="NZ_CP140000.1"/>
</dbReference>
<name>A0ABU1MMH2_9SPHN</name>
<keyword evidence="1" id="KW-0472">Membrane</keyword>
<dbReference type="Pfam" id="PF04024">
    <property type="entry name" value="PspC"/>
    <property type="match status" value="1"/>
</dbReference>
<feature type="transmembrane region" description="Helical" evidence="1">
    <location>
        <begin position="51"/>
        <end position="75"/>
    </location>
</feature>
<reference evidence="3 4" key="1">
    <citation type="submission" date="2023-07" db="EMBL/GenBank/DDBJ databases">
        <title>Sorghum-associated microbial communities from plants grown in Nebraska, USA.</title>
        <authorList>
            <person name="Schachtman D."/>
        </authorList>
    </citation>
    <scope>NUCLEOTIDE SEQUENCE [LARGE SCALE GENOMIC DNA]</scope>
    <source>
        <strain evidence="3 4">DS1027</strain>
    </source>
</reference>